<evidence type="ECO:0000259" key="2">
    <source>
        <dbReference type="Pfam" id="PF07859"/>
    </source>
</evidence>
<dbReference type="InterPro" id="IPR050466">
    <property type="entry name" value="Carboxylest/Gibb_receptor"/>
</dbReference>
<proteinExistence type="inferred from homology"/>
<dbReference type="SUPFAM" id="SSF53474">
    <property type="entry name" value="alpha/beta-Hydrolases"/>
    <property type="match status" value="1"/>
</dbReference>
<keyword evidence="4" id="KW-1185">Reference proteome</keyword>
<evidence type="ECO:0000256" key="1">
    <source>
        <dbReference type="ARBA" id="ARBA00010515"/>
    </source>
</evidence>
<dbReference type="InterPro" id="IPR013094">
    <property type="entry name" value="AB_hydrolase_3"/>
</dbReference>
<comment type="caution">
    <text evidence="3">The sequence shown here is derived from an EMBL/GenBank/DDBJ whole genome shotgun (WGS) entry which is preliminary data.</text>
</comment>
<gene>
    <name evidence="3" type="ORF">EZV62_015638</name>
</gene>
<feature type="domain" description="Alpha/beta hydrolase fold-3" evidence="2">
    <location>
        <begin position="61"/>
        <end position="134"/>
    </location>
</feature>
<dbReference type="PANTHER" id="PTHR23024">
    <property type="entry name" value="ARYLACETAMIDE DEACETYLASE"/>
    <property type="match status" value="1"/>
</dbReference>
<dbReference type="InterPro" id="IPR029058">
    <property type="entry name" value="AB_hydrolase_fold"/>
</dbReference>
<dbReference type="OrthoDB" id="408631at2759"/>
<dbReference type="EMBL" id="VAHF01000007">
    <property type="protein sequence ID" value="TXG57809.1"/>
    <property type="molecule type" value="Genomic_DNA"/>
</dbReference>
<dbReference type="GO" id="GO:0016787">
    <property type="term" value="F:hydrolase activity"/>
    <property type="evidence" value="ECO:0007669"/>
    <property type="project" value="InterPro"/>
</dbReference>
<organism evidence="3 4">
    <name type="scientific">Acer yangbiense</name>
    <dbReference type="NCBI Taxonomy" id="1000413"/>
    <lineage>
        <taxon>Eukaryota</taxon>
        <taxon>Viridiplantae</taxon>
        <taxon>Streptophyta</taxon>
        <taxon>Embryophyta</taxon>
        <taxon>Tracheophyta</taxon>
        <taxon>Spermatophyta</taxon>
        <taxon>Magnoliopsida</taxon>
        <taxon>eudicotyledons</taxon>
        <taxon>Gunneridae</taxon>
        <taxon>Pentapetalae</taxon>
        <taxon>rosids</taxon>
        <taxon>malvids</taxon>
        <taxon>Sapindales</taxon>
        <taxon>Sapindaceae</taxon>
        <taxon>Hippocastanoideae</taxon>
        <taxon>Acereae</taxon>
        <taxon>Acer</taxon>
    </lineage>
</organism>
<evidence type="ECO:0000313" key="3">
    <source>
        <dbReference type="EMBL" id="TXG57809.1"/>
    </source>
</evidence>
<name>A0A5C7HM08_9ROSI</name>
<dbReference type="Gene3D" id="3.40.50.1820">
    <property type="entry name" value="alpha/beta hydrolase"/>
    <property type="match status" value="2"/>
</dbReference>
<sequence>MAAISVDPSSRLHNNLEQVSSSIKNNNHGVVVIEEVEGCVIMSINYRLAPETRLPGAYEDAGDSAGGNIAYNVTTRLVGSNYKPLCVKGTIFIQPFFGGEARTGSEKQYGTQQQMPNSALTLSASDTYWRLSLPLRPKG</sequence>
<dbReference type="AlphaFoldDB" id="A0A5C7HM08"/>
<dbReference type="Pfam" id="PF07859">
    <property type="entry name" value="Abhydrolase_3"/>
    <property type="match status" value="1"/>
</dbReference>
<accession>A0A5C7HM08</accession>
<comment type="similarity">
    <text evidence="1">Belongs to the 'GDXG' lipolytic enzyme family.</text>
</comment>
<dbReference type="PANTHER" id="PTHR23024:SF589">
    <property type="entry name" value="CARBOXYLESTERASE 17-RELATED"/>
    <property type="match status" value="1"/>
</dbReference>
<protein>
    <recommendedName>
        <fullName evidence="2">Alpha/beta hydrolase fold-3 domain-containing protein</fullName>
    </recommendedName>
</protein>
<reference evidence="4" key="1">
    <citation type="journal article" date="2019" name="Gigascience">
        <title>De novo genome assembly of the endangered Acer yangbiense, a plant species with extremely small populations endemic to Yunnan Province, China.</title>
        <authorList>
            <person name="Yang J."/>
            <person name="Wariss H.M."/>
            <person name="Tao L."/>
            <person name="Zhang R."/>
            <person name="Yun Q."/>
            <person name="Hollingsworth P."/>
            <person name="Dao Z."/>
            <person name="Luo G."/>
            <person name="Guo H."/>
            <person name="Ma Y."/>
            <person name="Sun W."/>
        </authorList>
    </citation>
    <scope>NUCLEOTIDE SEQUENCE [LARGE SCALE GENOMIC DNA]</scope>
    <source>
        <strain evidence="4">cv. Malutang</strain>
    </source>
</reference>
<dbReference type="Proteomes" id="UP000323000">
    <property type="component" value="Chromosome 7"/>
</dbReference>
<evidence type="ECO:0000313" key="4">
    <source>
        <dbReference type="Proteomes" id="UP000323000"/>
    </source>
</evidence>